<feature type="region of interest" description="Disordered" evidence="1">
    <location>
        <begin position="166"/>
        <end position="225"/>
    </location>
</feature>
<feature type="region of interest" description="Disordered" evidence="1">
    <location>
        <begin position="357"/>
        <end position="401"/>
    </location>
</feature>
<keyword evidence="3" id="KW-1185">Reference proteome</keyword>
<feature type="compositionally biased region" description="Basic residues" evidence="1">
    <location>
        <begin position="357"/>
        <end position="369"/>
    </location>
</feature>
<protein>
    <submittedName>
        <fullName evidence="2">Uncharacterized protein</fullName>
    </submittedName>
</protein>
<dbReference type="Proteomes" id="UP000815677">
    <property type="component" value="Unassembled WGS sequence"/>
</dbReference>
<feature type="compositionally biased region" description="Low complexity" evidence="1">
    <location>
        <begin position="211"/>
        <end position="220"/>
    </location>
</feature>
<proteinExistence type="predicted"/>
<feature type="region of interest" description="Disordered" evidence="1">
    <location>
        <begin position="265"/>
        <end position="318"/>
    </location>
</feature>
<accession>A0ABQ0L474</accession>
<evidence type="ECO:0000313" key="3">
    <source>
        <dbReference type="Proteomes" id="UP000815677"/>
    </source>
</evidence>
<sequence length="431" mass="47373">MSHPSPAPTRGSPPRLLVRLPHLSLALDTDVDGLYFGLRSRIAHIFLEAARNLIVTLSPSHLSSADLRRHSRKIIRLLETARDTLQAIGMSLYLFAACPERRQERKDVYFDLLRILASRRDDIDPALSGRTNALLARLSSNFRIRRQDAAFQPAVDDSMAGWISRPQATHIPVRQSRSSMPGHHFRASSPRPLLGAVPPEIISRPRLAGAPSSKPSSSPPDTSARLVSLMLPPDASTKKYVGRAGSQDSCRPSDIIDSTVAVKYRRQQRSRSIDWETEEDSDNEETNSCSSSPISSQDSRAQTPPPPSAPPSVVGFNLPPRVARKHARTRDPPCPAVLAQLEQEMGADEARELRRAAKLARPRKHHHHTQKTEKLVSVPPSAESETKSSLDGGESTSIPFKLASRPLAGRFGIFCTPKGSMHSYSGRARPA</sequence>
<evidence type="ECO:0000313" key="2">
    <source>
        <dbReference type="EMBL" id="GAT45931.1"/>
    </source>
</evidence>
<name>A0ABQ0L474_MYCCL</name>
<reference evidence="2" key="1">
    <citation type="submission" date="2014-09" db="EMBL/GenBank/DDBJ databases">
        <title>Genome sequence of the luminous mushroom Mycena chlorophos for searching fungal bioluminescence genes.</title>
        <authorList>
            <person name="Tanaka Y."/>
            <person name="Kasuga D."/>
            <person name="Oba Y."/>
            <person name="Hase S."/>
            <person name="Sato K."/>
            <person name="Oba Y."/>
            <person name="Sakakibara Y."/>
        </authorList>
    </citation>
    <scope>NUCLEOTIDE SEQUENCE</scope>
</reference>
<evidence type="ECO:0000256" key="1">
    <source>
        <dbReference type="SAM" id="MobiDB-lite"/>
    </source>
</evidence>
<feature type="compositionally biased region" description="Low complexity" evidence="1">
    <location>
        <begin position="286"/>
        <end position="299"/>
    </location>
</feature>
<gene>
    <name evidence="2" type="ORF">MCHLO_03480</name>
</gene>
<organism evidence="2 3">
    <name type="scientific">Mycena chlorophos</name>
    <name type="common">Agaric fungus</name>
    <name type="synonym">Agaricus chlorophos</name>
    <dbReference type="NCBI Taxonomy" id="658473"/>
    <lineage>
        <taxon>Eukaryota</taxon>
        <taxon>Fungi</taxon>
        <taxon>Dikarya</taxon>
        <taxon>Basidiomycota</taxon>
        <taxon>Agaricomycotina</taxon>
        <taxon>Agaricomycetes</taxon>
        <taxon>Agaricomycetidae</taxon>
        <taxon>Agaricales</taxon>
        <taxon>Marasmiineae</taxon>
        <taxon>Mycenaceae</taxon>
        <taxon>Mycena</taxon>
    </lineage>
</organism>
<feature type="compositionally biased region" description="Acidic residues" evidence="1">
    <location>
        <begin position="275"/>
        <end position="285"/>
    </location>
</feature>
<dbReference type="EMBL" id="DF841965">
    <property type="protein sequence ID" value="GAT45931.1"/>
    <property type="molecule type" value="Genomic_DNA"/>
</dbReference>